<keyword evidence="2" id="KW-1185">Reference proteome</keyword>
<evidence type="ECO:0000313" key="2">
    <source>
        <dbReference type="Proteomes" id="UP001596395"/>
    </source>
</evidence>
<dbReference type="EMBL" id="JBHSXN010000003">
    <property type="protein sequence ID" value="MFC6954231.1"/>
    <property type="molecule type" value="Genomic_DNA"/>
</dbReference>
<dbReference type="RefSeq" id="WP_336351186.1">
    <property type="nucleotide sequence ID" value="NZ_JAZAQL010000003.1"/>
</dbReference>
<dbReference type="InterPro" id="IPR048925">
    <property type="entry name" value="RdfA"/>
</dbReference>
<accession>A0ABD5VGP2</accession>
<organism evidence="1 2">
    <name type="scientific">Halorubellus litoreus</name>
    <dbReference type="NCBI Taxonomy" id="755308"/>
    <lineage>
        <taxon>Archaea</taxon>
        <taxon>Methanobacteriati</taxon>
        <taxon>Methanobacteriota</taxon>
        <taxon>Stenosarchaea group</taxon>
        <taxon>Halobacteria</taxon>
        <taxon>Halobacteriales</taxon>
        <taxon>Halorubellaceae</taxon>
        <taxon>Halorubellus</taxon>
    </lineage>
</organism>
<sequence length="216" mass="24002">MDETDDEDEGTPSTKVGRLLESYDFDPGYGAELEARWTGESGERTSLRDLADAFNTTLLELALRSAGASVIDGEVDNLYRLLTDEEASAGGRVEARGRLEREGVDVDQLEADFVTYQAIRSYLKDVRGAEHESTSPEKRVENTTETVERLLSRVQSVVESDLAGLRRADRITLGDFHLFVEVNVLCRDCQAQYGVVELLRRGGCDCESSSDPRQDE</sequence>
<name>A0ABD5VGP2_9EURY</name>
<comment type="caution">
    <text evidence="1">The sequence shown here is derived from an EMBL/GenBank/DDBJ whole genome shotgun (WGS) entry which is preliminary data.</text>
</comment>
<proteinExistence type="predicted"/>
<dbReference type="Pfam" id="PF21811">
    <property type="entry name" value="RdfA"/>
    <property type="match status" value="1"/>
</dbReference>
<reference evidence="1 2" key="1">
    <citation type="journal article" date="2019" name="Int. J. Syst. Evol. Microbiol.">
        <title>The Global Catalogue of Microorganisms (GCM) 10K type strain sequencing project: providing services to taxonomists for standard genome sequencing and annotation.</title>
        <authorList>
            <consortium name="The Broad Institute Genomics Platform"/>
            <consortium name="The Broad Institute Genome Sequencing Center for Infectious Disease"/>
            <person name="Wu L."/>
            <person name="Ma J."/>
        </authorList>
    </citation>
    <scope>NUCLEOTIDE SEQUENCE [LARGE SCALE GENOMIC DNA]</scope>
    <source>
        <strain evidence="1 2">GX26</strain>
    </source>
</reference>
<dbReference type="Proteomes" id="UP001596395">
    <property type="component" value="Unassembled WGS sequence"/>
</dbReference>
<evidence type="ECO:0000313" key="1">
    <source>
        <dbReference type="EMBL" id="MFC6954231.1"/>
    </source>
</evidence>
<dbReference type="AlphaFoldDB" id="A0ABD5VGP2"/>
<protein>
    <submittedName>
        <fullName evidence="1">Rod-determining factor RdfA</fullName>
    </submittedName>
</protein>
<gene>
    <name evidence="1" type="primary">rdfA</name>
    <name evidence="1" type="ORF">ACFQGB_15315</name>
</gene>